<dbReference type="OrthoDB" id="343875at2759"/>
<keyword evidence="4" id="KW-0175">Coiled coil</keyword>
<gene>
    <name evidence="6" type="primary">CTR9</name>
    <name evidence="6" type="ORF">GGI25_006271</name>
</gene>
<dbReference type="EMBL" id="JANBTW010000164">
    <property type="protein sequence ID" value="KAJ2669074.1"/>
    <property type="molecule type" value="Genomic_DNA"/>
</dbReference>
<dbReference type="Pfam" id="PF14559">
    <property type="entry name" value="TPR_19"/>
    <property type="match status" value="1"/>
</dbReference>
<dbReference type="SUPFAM" id="SSF48452">
    <property type="entry name" value="TPR-like"/>
    <property type="match status" value="3"/>
</dbReference>
<name>A0A9W8KVC3_9FUNG</name>
<feature type="repeat" description="TPR" evidence="3">
    <location>
        <begin position="132"/>
        <end position="165"/>
    </location>
</feature>
<feature type="compositionally biased region" description="Basic residues" evidence="5">
    <location>
        <begin position="1240"/>
        <end position="1250"/>
    </location>
</feature>
<evidence type="ECO:0000313" key="7">
    <source>
        <dbReference type="Proteomes" id="UP001151518"/>
    </source>
</evidence>
<dbReference type="GO" id="GO:0006368">
    <property type="term" value="P:transcription elongation by RNA polymerase II"/>
    <property type="evidence" value="ECO:0007669"/>
    <property type="project" value="TreeGrafter"/>
</dbReference>
<feature type="compositionally biased region" description="Basic and acidic residues" evidence="5">
    <location>
        <begin position="1251"/>
        <end position="1262"/>
    </location>
</feature>
<dbReference type="PANTHER" id="PTHR14027">
    <property type="entry name" value="RNA POLYMERASE-ASSOCIATED PROTEIN CTR9"/>
    <property type="match status" value="1"/>
</dbReference>
<evidence type="ECO:0000256" key="4">
    <source>
        <dbReference type="SAM" id="Coils"/>
    </source>
</evidence>
<evidence type="ECO:0000256" key="3">
    <source>
        <dbReference type="PROSITE-ProRule" id="PRU00339"/>
    </source>
</evidence>
<feature type="region of interest" description="Disordered" evidence="5">
    <location>
        <begin position="1156"/>
        <end position="1330"/>
    </location>
</feature>
<dbReference type="InterPro" id="IPR019734">
    <property type="entry name" value="TPR_rpt"/>
</dbReference>
<protein>
    <submittedName>
        <fullName evidence="6">Protein required for normal CLN1 and CLN2 G1 cyclin expression</fullName>
    </submittedName>
</protein>
<feature type="repeat" description="TPR" evidence="3">
    <location>
        <begin position="367"/>
        <end position="400"/>
    </location>
</feature>
<evidence type="ECO:0000256" key="5">
    <source>
        <dbReference type="SAM" id="MobiDB-lite"/>
    </source>
</evidence>
<keyword evidence="2 3" id="KW-0802">TPR repeat</keyword>
<dbReference type="PANTHER" id="PTHR14027:SF2">
    <property type="entry name" value="RNA POLYMERASE-ASSOCIATED PROTEIN CTR9 HOMOLOG"/>
    <property type="match status" value="1"/>
</dbReference>
<dbReference type="CDD" id="cd22265">
    <property type="entry name" value="UDM1_RNF168"/>
    <property type="match status" value="1"/>
</dbReference>
<dbReference type="SMART" id="SM00028">
    <property type="entry name" value="TPR"/>
    <property type="match status" value="10"/>
</dbReference>
<feature type="compositionally biased region" description="Basic and acidic residues" evidence="5">
    <location>
        <begin position="963"/>
        <end position="975"/>
    </location>
</feature>
<accession>A0A9W8KVC3</accession>
<feature type="repeat" description="TPR" evidence="3">
    <location>
        <begin position="333"/>
        <end position="366"/>
    </location>
</feature>
<dbReference type="GO" id="GO:0000993">
    <property type="term" value="F:RNA polymerase II complex binding"/>
    <property type="evidence" value="ECO:0007669"/>
    <property type="project" value="TreeGrafter"/>
</dbReference>
<feature type="compositionally biased region" description="Basic and acidic residues" evidence="5">
    <location>
        <begin position="1310"/>
        <end position="1330"/>
    </location>
</feature>
<dbReference type="Gene3D" id="1.25.40.10">
    <property type="entry name" value="Tetratricopeptide repeat domain"/>
    <property type="match status" value="3"/>
</dbReference>
<sequence>MAALEPRVIEVPIDNSNDVLEIDCSQLPEHAAEICDILENEGSALRFYHLFALEYYKQGHAEEAVVALKRGIANAKANDQSAKVPLLNLLASIYVQKAKSATTSANGGDRDMLLQMATTLLTEAERINRSEPNIFLVKGVLALAKRQPEAALTQFNTALKLDPSSLASLLGKARVLYGMRQFQHALAIYQQVLTIRPMGKPDVRIGIGLCLYKLGHTEDARLALARAIEVDSTAAAPHILLAAIDLNKVKRSMDPRISESAANPESLDKTLEESGNYLRRAMDHLYSAYELQPDNPSTLIFLADRLFFKADYEGAQKLGEKALNAADTMAIQAEAHYQIARAYHAAKRFDMAYDAYQKCLSINERHSLARYGLGQMQLQRTDMSSAEATFQRVLERHPKCVEVLRALGYLHARLPNTKAKALEYYEKEMQVLAEEATERATRLGIGNSSEGISDWFDDANLFLESGLLYETSSAKKARKSYSMAANILMRTKGPGGAIPELWNNLGALGQLTGDSDDMVFAEYNQAAVKCVEALSEVRLRLVEKKSASGTTSSKSVNEIHRLENTLVTITYNVALFYEHCGLWDKAESLYQKLLEDVPTYIDARLRLAYIAFYHHSSSDAALAHVGQAVELDSKRTSAWLMRGNIELQRKNVQDARRAFEHILKDIAKHDVYALCSLGNYYLAAGKSESTRASNEANATSSTAKKAKELSAQNYKRALEFFDKCLQLDERCALAAHGSAIAMAECGFVNEARRVFQSVRDAATAGLGPASLCNPASELIFKIATKHSLLSAADDNSAPVPLSGASEVVPLVASDVLLWSGVNAAHSYVDVGNYRQAVLAYESCIRRLEETTKILESVNAQSGVSAGNKRFIITVLEHSSQEAPDESNGHATATMTEAERNERSRVKRDLGLYLVRALYIQAKANKDIEAMRTALDLIRDLCTESNIKLPESALSKPASNGTGAEEKVDAEGDVEMKPAASENSESKNEASEKNQRIRLSPDDSLVLFNLALVEQAVAQLASEMPEAQRTLQHLDFAISDLEHSTATFTFLANWGKGIQRKNQKLLYSPRLASERAGFGRSLVTKLQRKKQEQEQLERQRQENFVQWRKQQEAEEERKRQEAEKAEMERLEIEAKLLREAEERNAILREQMAAEAAKQMAEAPVAHSSSSKTKKKARADKDDEFISENDDLDGYYDNNANSDNDKDEDDGVTSERPNASDSEEGPRKKLRATLTRPASGDRKKKRKQRSIVRGREMRERHQQSDDDVDSVSAAVQEEETEKQEGHEENDSRMPRKRRNVQTSDEDEDEEADSTHEADAHVENQEVHSNDEK</sequence>
<keyword evidence="1" id="KW-0677">Repeat</keyword>
<feature type="region of interest" description="Disordered" evidence="5">
    <location>
        <begin position="881"/>
        <end position="901"/>
    </location>
</feature>
<dbReference type="GO" id="GO:0006355">
    <property type="term" value="P:regulation of DNA-templated transcription"/>
    <property type="evidence" value="ECO:0007669"/>
    <property type="project" value="InterPro"/>
</dbReference>
<feature type="compositionally biased region" description="Acidic residues" evidence="5">
    <location>
        <begin position="1180"/>
        <end position="1192"/>
    </location>
</feature>
<dbReference type="GO" id="GO:0016593">
    <property type="term" value="C:Cdc73/Paf1 complex"/>
    <property type="evidence" value="ECO:0007669"/>
    <property type="project" value="TreeGrafter"/>
</dbReference>
<dbReference type="InterPro" id="IPR031101">
    <property type="entry name" value="Ctr9"/>
</dbReference>
<evidence type="ECO:0000313" key="6">
    <source>
        <dbReference type="EMBL" id="KAJ2669074.1"/>
    </source>
</evidence>
<dbReference type="Pfam" id="PF13432">
    <property type="entry name" value="TPR_16"/>
    <property type="match status" value="2"/>
</dbReference>
<feature type="compositionally biased region" description="Basic and acidic residues" evidence="5">
    <location>
        <begin position="983"/>
        <end position="995"/>
    </location>
</feature>
<proteinExistence type="predicted"/>
<comment type="caution">
    <text evidence="6">The sequence shown here is derived from an EMBL/GenBank/DDBJ whole genome shotgun (WGS) entry which is preliminary data.</text>
</comment>
<dbReference type="Proteomes" id="UP001151518">
    <property type="component" value="Unassembled WGS sequence"/>
</dbReference>
<dbReference type="InterPro" id="IPR011990">
    <property type="entry name" value="TPR-like_helical_dom_sf"/>
</dbReference>
<evidence type="ECO:0000256" key="2">
    <source>
        <dbReference type="ARBA" id="ARBA00022803"/>
    </source>
</evidence>
<feature type="region of interest" description="Disordered" evidence="5">
    <location>
        <begin position="951"/>
        <end position="995"/>
    </location>
</feature>
<evidence type="ECO:0000256" key="1">
    <source>
        <dbReference type="ARBA" id="ARBA00022737"/>
    </source>
</evidence>
<dbReference type="PROSITE" id="PS50005">
    <property type="entry name" value="TPR"/>
    <property type="match status" value="3"/>
</dbReference>
<reference evidence="6" key="1">
    <citation type="submission" date="2022-07" db="EMBL/GenBank/DDBJ databases">
        <title>Phylogenomic reconstructions and comparative analyses of Kickxellomycotina fungi.</title>
        <authorList>
            <person name="Reynolds N.K."/>
            <person name="Stajich J.E."/>
            <person name="Barry K."/>
            <person name="Grigoriev I.V."/>
            <person name="Crous P."/>
            <person name="Smith M.E."/>
        </authorList>
    </citation>
    <scope>NUCLEOTIDE SEQUENCE</scope>
    <source>
        <strain evidence="6">NRRL 3115</strain>
    </source>
</reference>
<organism evidence="6 7">
    <name type="scientific">Coemansia spiralis</name>
    <dbReference type="NCBI Taxonomy" id="417178"/>
    <lineage>
        <taxon>Eukaryota</taxon>
        <taxon>Fungi</taxon>
        <taxon>Fungi incertae sedis</taxon>
        <taxon>Zoopagomycota</taxon>
        <taxon>Kickxellomycotina</taxon>
        <taxon>Kickxellomycetes</taxon>
        <taxon>Kickxellales</taxon>
        <taxon>Kickxellaceae</taxon>
        <taxon>Coemansia</taxon>
    </lineage>
</organism>
<dbReference type="Pfam" id="PF13176">
    <property type="entry name" value="TPR_7"/>
    <property type="match status" value="1"/>
</dbReference>
<feature type="compositionally biased region" description="Basic and acidic residues" evidence="5">
    <location>
        <begin position="1280"/>
        <end position="1291"/>
    </location>
</feature>
<feature type="coiled-coil region" evidence="4">
    <location>
        <begin position="1078"/>
        <end position="1156"/>
    </location>
</feature>
<feature type="compositionally biased region" description="Low complexity" evidence="5">
    <location>
        <begin position="1156"/>
        <end position="1169"/>
    </location>
</feature>